<evidence type="ECO:0000256" key="2">
    <source>
        <dbReference type="SAM" id="MobiDB-lite"/>
    </source>
</evidence>
<dbReference type="PROSITE" id="PS00028">
    <property type="entry name" value="ZINC_FINGER_C2H2_1"/>
    <property type="match status" value="1"/>
</dbReference>
<dbReference type="WBParaSite" id="Minc3s01934g27291">
    <property type="protein sequence ID" value="Minc3s01934g27291"/>
    <property type="gene ID" value="Minc3s01934g27291"/>
</dbReference>
<dbReference type="Proteomes" id="UP000887563">
    <property type="component" value="Unplaced"/>
</dbReference>
<evidence type="ECO:0000256" key="1">
    <source>
        <dbReference type="PROSITE-ProRule" id="PRU00042"/>
    </source>
</evidence>
<dbReference type="SUPFAM" id="SSF57667">
    <property type="entry name" value="beta-beta-alpha zinc fingers"/>
    <property type="match status" value="1"/>
</dbReference>
<feature type="region of interest" description="Disordered" evidence="2">
    <location>
        <begin position="154"/>
        <end position="196"/>
    </location>
</feature>
<feature type="compositionally biased region" description="Polar residues" evidence="2">
    <location>
        <begin position="344"/>
        <end position="354"/>
    </location>
</feature>
<evidence type="ECO:0000313" key="5">
    <source>
        <dbReference type="WBParaSite" id="Minc3s01934g27291"/>
    </source>
</evidence>
<organism evidence="4 5">
    <name type="scientific">Meloidogyne incognita</name>
    <name type="common">Southern root-knot nematode worm</name>
    <name type="synonym">Oxyuris incognita</name>
    <dbReference type="NCBI Taxonomy" id="6306"/>
    <lineage>
        <taxon>Eukaryota</taxon>
        <taxon>Metazoa</taxon>
        <taxon>Ecdysozoa</taxon>
        <taxon>Nematoda</taxon>
        <taxon>Chromadorea</taxon>
        <taxon>Rhabditida</taxon>
        <taxon>Tylenchina</taxon>
        <taxon>Tylenchomorpha</taxon>
        <taxon>Tylenchoidea</taxon>
        <taxon>Meloidogynidae</taxon>
        <taxon>Meloidogyninae</taxon>
        <taxon>Meloidogyne</taxon>
        <taxon>Meloidogyne incognita group</taxon>
    </lineage>
</organism>
<proteinExistence type="predicted"/>
<dbReference type="AlphaFoldDB" id="A0A914MI66"/>
<keyword evidence="4" id="KW-1185">Reference proteome</keyword>
<dbReference type="PROSITE" id="PS50157">
    <property type="entry name" value="ZINC_FINGER_C2H2_2"/>
    <property type="match status" value="1"/>
</dbReference>
<feature type="compositionally biased region" description="Polar residues" evidence="2">
    <location>
        <begin position="381"/>
        <end position="394"/>
    </location>
</feature>
<dbReference type="Gene3D" id="3.30.160.60">
    <property type="entry name" value="Classic Zinc Finger"/>
    <property type="match status" value="1"/>
</dbReference>
<sequence length="508" mass="55326">MGPEYNIYNGIEIRKKFEGEDQPRERENERSVAKHFAQSFCRNFTKQMFEMQQTSLTDQHLIIPTTNNTNKTTKTNRTTNNNNTNFVLESWNTSQHVGEQINVSSNSVSSDLVSTTTLMPSFPSSFVGGVVGGVVGSSPLDKLIKLQEHLNHDGEFPSSTASSSFTPKLPASSSSLSQLKDSHLLQPPTSSEEHLETSTLFDPLITTQQLGNLSSYSSPFVLDPSSPSALMLSSYAQLAPTMAAAVAQAAASTSWSGEMAALLCRGEGEGINSAAGFRGSWGGDGSGYLGNALGALVHPSQTSFSPNFFSSTTSDRSSLSSQSSYPSFSASFADLKTLATTRELQQNSQETNILPPQERSFSTSSTSTIISQFDQHKLRSSKNGNVGKQSQQLKNKAGGKMRASVNTKNNCECPNCKELERLGAQIDQKYEKHNCHVPGCHKVYSRSSHLKAHLRWHSNDRPPTTKRRLFDPPEGPPPKPVPLNLDIKALAATVQSGQNLEQMRGREN</sequence>
<accession>A0A914MI66</accession>
<evidence type="ECO:0000259" key="3">
    <source>
        <dbReference type="PROSITE" id="PS50157"/>
    </source>
</evidence>
<feature type="region of interest" description="Disordered" evidence="2">
    <location>
        <begin position="456"/>
        <end position="482"/>
    </location>
</feature>
<feature type="compositionally biased region" description="Low complexity" evidence="2">
    <location>
        <begin position="360"/>
        <end position="371"/>
    </location>
</feature>
<feature type="compositionally biased region" description="Low complexity" evidence="2">
    <location>
        <begin position="156"/>
        <end position="179"/>
    </location>
</feature>
<feature type="region of interest" description="Disordered" evidence="2">
    <location>
        <begin position="344"/>
        <end position="401"/>
    </location>
</feature>
<reference evidence="5" key="1">
    <citation type="submission" date="2022-11" db="UniProtKB">
        <authorList>
            <consortium name="WormBaseParasite"/>
        </authorList>
    </citation>
    <scope>IDENTIFICATION</scope>
</reference>
<feature type="domain" description="C2H2-type" evidence="3">
    <location>
        <begin position="433"/>
        <end position="462"/>
    </location>
</feature>
<name>A0A914MI66_MELIC</name>
<keyword evidence="1" id="KW-0479">Metal-binding</keyword>
<dbReference type="InterPro" id="IPR036236">
    <property type="entry name" value="Znf_C2H2_sf"/>
</dbReference>
<evidence type="ECO:0000313" key="4">
    <source>
        <dbReference type="Proteomes" id="UP000887563"/>
    </source>
</evidence>
<dbReference type="InterPro" id="IPR013087">
    <property type="entry name" value="Znf_C2H2_type"/>
</dbReference>
<protein>
    <submittedName>
        <fullName evidence="5">C2H2-type domain-containing protein</fullName>
    </submittedName>
</protein>
<keyword evidence="1" id="KW-0863">Zinc-finger</keyword>
<dbReference type="GO" id="GO:0008270">
    <property type="term" value="F:zinc ion binding"/>
    <property type="evidence" value="ECO:0007669"/>
    <property type="project" value="UniProtKB-KW"/>
</dbReference>
<keyword evidence="1" id="KW-0862">Zinc</keyword>